<protein>
    <submittedName>
        <fullName evidence="1">Uncharacterized protein</fullName>
    </submittedName>
</protein>
<gene>
    <name evidence="1" type="ORF">SAMN02927914_05841</name>
</gene>
<dbReference type="STRING" id="1165689.SAMN02927914_05841"/>
<dbReference type="RefSeq" id="WP_167365287.1">
    <property type="nucleotide sequence ID" value="NZ_FMXM01000026.1"/>
</dbReference>
<evidence type="ECO:0000313" key="2">
    <source>
        <dbReference type="Proteomes" id="UP000198588"/>
    </source>
</evidence>
<sequence length="48" mass="5374">MWEAMMPQRLITLVCLEFSVTPKFSVNHAGRGLPLAARARPTPLPVNR</sequence>
<accession>A0A1G5ZR65</accession>
<dbReference type="Proteomes" id="UP000198588">
    <property type="component" value="Unassembled WGS sequence"/>
</dbReference>
<proteinExistence type="predicted"/>
<dbReference type="EMBL" id="FMXM01000026">
    <property type="protein sequence ID" value="SDA97328.1"/>
    <property type="molecule type" value="Genomic_DNA"/>
</dbReference>
<reference evidence="1 2" key="1">
    <citation type="submission" date="2016-10" db="EMBL/GenBank/DDBJ databases">
        <authorList>
            <person name="de Groot N.N."/>
        </authorList>
    </citation>
    <scope>NUCLEOTIDE SEQUENCE [LARGE SCALE GENOMIC DNA]</scope>
    <source>
        <strain evidence="1 2">CGMCC 1.12097</strain>
    </source>
</reference>
<evidence type="ECO:0000313" key="1">
    <source>
        <dbReference type="EMBL" id="SDA97328.1"/>
    </source>
</evidence>
<organism evidence="1 2">
    <name type="scientific">Mesorhizobium qingshengii</name>
    <dbReference type="NCBI Taxonomy" id="1165689"/>
    <lineage>
        <taxon>Bacteria</taxon>
        <taxon>Pseudomonadati</taxon>
        <taxon>Pseudomonadota</taxon>
        <taxon>Alphaproteobacteria</taxon>
        <taxon>Hyphomicrobiales</taxon>
        <taxon>Phyllobacteriaceae</taxon>
        <taxon>Mesorhizobium</taxon>
    </lineage>
</organism>
<dbReference type="AlphaFoldDB" id="A0A1G5ZR65"/>
<name>A0A1G5ZR65_9HYPH</name>